<organism evidence="2 3">
    <name type="scientific">Paenibacillus sepulcri</name>
    <dbReference type="NCBI Taxonomy" id="359917"/>
    <lineage>
        <taxon>Bacteria</taxon>
        <taxon>Bacillati</taxon>
        <taxon>Bacillota</taxon>
        <taxon>Bacilli</taxon>
        <taxon>Bacillales</taxon>
        <taxon>Paenibacillaceae</taxon>
        <taxon>Paenibacillus</taxon>
    </lineage>
</organism>
<protein>
    <submittedName>
        <fullName evidence="2">Metallophosphoesterase</fullName>
    </submittedName>
</protein>
<proteinExistence type="predicted"/>
<dbReference type="InterPro" id="IPR029052">
    <property type="entry name" value="Metallo-depent_PP-like"/>
</dbReference>
<sequence>MSRLLVISDIHGHTEGLKLLLEAADYDSRSDRLYLLGDYVDDDIASFHTLDYVQALTREGAVALAGNKEFQGLKKAEVARRKDWCEYILSLPLHAGHDSYLFVHAGIRPGVSLEQQTILDLTEIREPFHRYPHLDRRTVVFGHTPTHRLGAERGELWQANRKLGIDTGAKHGCRLTLVDLTNSLTFSCSTAADQKYGNYRKKRIAALSSKPE</sequence>
<dbReference type="InterPro" id="IPR050126">
    <property type="entry name" value="Ap4A_hydrolase"/>
</dbReference>
<evidence type="ECO:0000313" key="2">
    <source>
        <dbReference type="EMBL" id="MBW7456914.1"/>
    </source>
</evidence>
<evidence type="ECO:0000313" key="3">
    <source>
        <dbReference type="Proteomes" id="UP001519887"/>
    </source>
</evidence>
<dbReference type="RefSeq" id="WP_210040428.1">
    <property type="nucleotide sequence ID" value="NZ_JBHLVU010000021.1"/>
</dbReference>
<name>A0ABS7C7L5_9BACL</name>
<gene>
    <name evidence="2" type="ORF">K0U00_23030</name>
</gene>
<reference evidence="2 3" key="1">
    <citation type="submission" date="2021-07" db="EMBL/GenBank/DDBJ databases">
        <title>Paenibacillus radiodurans sp. nov., isolated from the southeastern edge of Tengger Desert.</title>
        <authorList>
            <person name="Zhang G."/>
        </authorList>
    </citation>
    <scope>NUCLEOTIDE SEQUENCE [LARGE SCALE GENOMIC DNA]</scope>
    <source>
        <strain evidence="2 3">CCM 7311</strain>
    </source>
</reference>
<dbReference type="PANTHER" id="PTHR42850:SF4">
    <property type="entry name" value="ZINC-DEPENDENT ENDOPOLYPHOSPHATASE"/>
    <property type="match status" value="1"/>
</dbReference>
<comment type="caution">
    <text evidence="2">The sequence shown here is derived from an EMBL/GenBank/DDBJ whole genome shotgun (WGS) entry which is preliminary data.</text>
</comment>
<evidence type="ECO:0000259" key="1">
    <source>
        <dbReference type="Pfam" id="PF00149"/>
    </source>
</evidence>
<dbReference type="Proteomes" id="UP001519887">
    <property type="component" value="Unassembled WGS sequence"/>
</dbReference>
<dbReference type="SUPFAM" id="SSF56300">
    <property type="entry name" value="Metallo-dependent phosphatases"/>
    <property type="match status" value="1"/>
</dbReference>
<dbReference type="Gene3D" id="3.60.21.10">
    <property type="match status" value="1"/>
</dbReference>
<accession>A0ABS7C7L5</accession>
<feature type="domain" description="Calcineurin-like phosphoesterase" evidence="1">
    <location>
        <begin position="3"/>
        <end position="159"/>
    </location>
</feature>
<dbReference type="EMBL" id="JAHZIK010000699">
    <property type="protein sequence ID" value="MBW7456914.1"/>
    <property type="molecule type" value="Genomic_DNA"/>
</dbReference>
<dbReference type="InterPro" id="IPR004843">
    <property type="entry name" value="Calcineurin-like_PHP"/>
</dbReference>
<keyword evidence="3" id="KW-1185">Reference proteome</keyword>
<dbReference type="PANTHER" id="PTHR42850">
    <property type="entry name" value="METALLOPHOSPHOESTERASE"/>
    <property type="match status" value="1"/>
</dbReference>
<dbReference type="Pfam" id="PF00149">
    <property type="entry name" value="Metallophos"/>
    <property type="match status" value="1"/>
</dbReference>